<evidence type="ECO:0000256" key="3">
    <source>
        <dbReference type="ARBA" id="ARBA00022630"/>
    </source>
</evidence>
<keyword evidence="4 10" id="KW-0808">Transferase</keyword>
<evidence type="ECO:0000256" key="7">
    <source>
        <dbReference type="ARBA" id="ARBA00022842"/>
    </source>
</evidence>
<gene>
    <name evidence="12" type="ORF">FEM03_08465</name>
</gene>
<dbReference type="PIRSF" id="PIRSF006268">
    <property type="entry name" value="ApbE"/>
    <property type="match status" value="1"/>
</dbReference>
<evidence type="ECO:0000313" key="13">
    <source>
        <dbReference type="Proteomes" id="UP000306196"/>
    </source>
</evidence>
<dbReference type="OrthoDB" id="9812112at2"/>
<dbReference type="InterPro" id="IPR024932">
    <property type="entry name" value="ApbE"/>
</dbReference>
<evidence type="ECO:0000256" key="8">
    <source>
        <dbReference type="ARBA" id="ARBA00031306"/>
    </source>
</evidence>
<evidence type="ECO:0000256" key="5">
    <source>
        <dbReference type="ARBA" id="ARBA00022723"/>
    </source>
</evidence>
<dbReference type="InterPro" id="IPR003374">
    <property type="entry name" value="ApbE-like_sf"/>
</dbReference>
<dbReference type="EC" id="2.7.1.180" evidence="1 10"/>
<dbReference type="Pfam" id="PF02424">
    <property type="entry name" value="ApbE"/>
    <property type="match status" value="1"/>
</dbReference>
<feature type="binding site" evidence="11">
    <location>
        <position position="260"/>
    </location>
    <ligand>
        <name>Mg(2+)</name>
        <dbReference type="ChEBI" id="CHEBI:18420"/>
    </ligand>
</feature>
<comment type="catalytic activity">
    <reaction evidence="9 10">
        <text>L-threonyl-[protein] + FAD = FMN-L-threonyl-[protein] + AMP + H(+)</text>
        <dbReference type="Rhea" id="RHEA:36847"/>
        <dbReference type="Rhea" id="RHEA-COMP:11060"/>
        <dbReference type="Rhea" id="RHEA-COMP:11061"/>
        <dbReference type="ChEBI" id="CHEBI:15378"/>
        <dbReference type="ChEBI" id="CHEBI:30013"/>
        <dbReference type="ChEBI" id="CHEBI:57692"/>
        <dbReference type="ChEBI" id="CHEBI:74257"/>
        <dbReference type="ChEBI" id="CHEBI:456215"/>
        <dbReference type="EC" id="2.7.1.180"/>
    </reaction>
</comment>
<dbReference type="Proteomes" id="UP000306196">
    <property type="component" value="Unassembled WGS sequence"/>
</dbReference>
<evidence type="ECO:0000256" key="6">
    <source>
        <dbReference type="ARBA" id="ARBA00022827"/>
    </source>
</evidence>
<organism evidence="12 13">
    <name type="scientific">Phragmitibacter flavus</name>
    <dbReference type="NCBI Taxonomy" id="2576071"/>
    <lineage>
        <taxon>Bacteria</taxon>
        <taxon>Pseudomonadati</taxon>
        <taxon>Verrucomicrobiota</taxon>
        <taxon>Verrucomicrobiia</taxon>
        <taxon>Verrucomicrobiales</taxon>
        <taxon>Verrucomicrobiaceae</taxon>
        <taxon>Phragmitibacter</taxon>
    </lineage>
</organism>
<dbReference type="Gene3D" id="3.10.520.10">
    <property type="entry name" value="ApbE-like domains"/>
    <property type="match status" value="1"/>
</dbReference>
<evidence type="ECO:0000256" key="2">
    <source>
        <dbReference type="ARBA" id="ARBA00016337"/>
    </source>
</evidence>
<evidence type="ECO:0000256" key="11">
    <source>
        <dbReference type="PIRSR" id="PIRSR006268-2"/>
    </source>
</evidence>
<reference evidence="12 13" key="1">
    <citation type="submission" date="2019-05" db="EMBL/GenBank/DDBJ databases">
        <title>Verrucobacter flavum gen. nov., sp. nov. a new member of the family Verrucomicrobiaceae.</title>
        <authorList>
            <person name="Szuroczki S."/>
            <person name="Abbaszade G."/>
            <person name="Szabo A."/>
            <person name="Felfoldi T."/>
            <person name="Schumann P."/>
            <person name="Boka K."/>
            <person name="Keki Z."/>
            <person name="Toumi M."/>
            <person name="Toth E."/>
        </authorList>
    </citation>
    <scope>NUCLEOTIDE SEQUENCE [LARGE SCALE GENOMIC DNA]</scope>
    <source>
        <strain evidence="12 13">MG-N-17</strain>
    </source>
</reference>
<dbReference type="EMBL" id="VAUV01000006">
    <property type="protein sequence ID" value="TLD70942.1"/>
    <property type="molecule type" value="Genomic_DNA"/>
</dbReference>
<keyword evidence="3 10" id="KW-0285">Flavoprotein</keyword>
<evidence type="ECO:0000256" key="10">
    <source>
        <dbReference type="PIRNR" id="PIRNR006268"/>
    </source>
</evidence>
<name>A0A5R8KF84_9BACT</name>
<dbReference type="PANTHER" id="PTHR30040">
    <property type="entry name" value="THIAMINE BIOSYNTHESIS LIPOPROTEIN APBE"/>
    <property type="match status" value="1"/>
</dbReference>
<comment type="caution">
    <text evidence="12">The sequence shown here is derived from an EMBL/GenBank/DDBJ whole genome shotgun (WGS) entry which is preliminary data.</text>
</comment>
<comment type="cofactor">
    <cofactor evidence="11">
        <name>Mg(2+)</name>
        <dbReference type="ChEBI" id="CHEBI:18420"/>
    </cofactor>
    <cofactor evidence="11">
        <name>Mn(2+)</name>
        <dbReference type="ChEBI" id="CHEBI:29035"/>
    </cofactor>
    <text evidence="11">Magnesium. Can also use manganese.</text>
</comment>
<dbReference type="AlphaFoldDB" id="A0A5R8KF84"/>
<accession>A0A5R8KF84</accession>
<proteinExistence type="inferred from homology"/>
<comment type="similarity">
    <text evidence="10">Belongs to the ApbE family.</text>
</comment>
<feature type="binding site" evidence="11">
    <location>
        <position position="155"/>
    </location>
    <ligand>
        <name>Mg(2+)</name>
        <dbReference type="ChEBI" id="CHEBI:18420"/>
    </ligand>
</feature>
<dbReference type="GO" id="GO:0016740">
    <property type="term" value="F:transferase activity"/>
    <property type="evidence" value="ECO:0007669"/>
    <property type="project" value="UniProtKB-UniRule"/>
</dbReference>
<keyword evidence="6 10" id="KW-0274">FAD</keyword>
<dbReference type="PANTHER" id="PTHR30040:SF2">
    <property type="entry name" value="FAD:PROTEIN FMN TRANSFERASE"/>
    <property type="match status" value="1"/>
</dbReference>
<sequence length="285" mass="30545">MEGRRFFKYHHLAMATQFEVVIAEDEGVDEAYAASSAQAAFAEIDRLEDELSRYLPMSDIARIQQLRAGEHAPVGLAAMDCLQLAALVQAETAGAFDISVGPLMGIYRNQDGTPRTPQPGEIEEARTRIGAKVYKVEEEGFVRALVDFPALDLGAIGKGYALDQAAALLLEWQVTRVLLNAGDSTVLAMQSPPGMSGWAVNVGNAQRVSLSLCERAVSGSGFQVKGGHIMNPRTMEPLPVKAERVWALAPTAALSDAMSTAFAVMEAGEIVKLCARIPEIEAIGD</sequence>
<evidence type="ECO:0000256" key="9">
    <source>
        <dbReference type="ARBA" id="ARBA00048540"/>
    </source>
</evidence>
<keyword evidence="7 10" id="KW-0460">Magnesium</keyword>
<protein>
    <recommendedName>
        <fullName evidence="2 10">FAD:protein FMN transferase</fullName>
        <ecNumber evidence="1 10">2.7.1.180</ecNumber>
    </recommendedName>
    <alternativeName>
        <fullName evidence="8 10">Flavin transferase</fullName>
    </alternativeName>
</protein>
<evidence type="ECO:0000256" key="4">
    <source>
        <dbReference type="ARBA" id="ARBA00022679"/>
    </source>
</evidence>
<dbReference type="GO" id="GO:0046872">
    <property type="term" value="F:metal ion binding"/>
    <property type="evidence" value="ECO:0007669"/>
    <property type="project" value="UniProtKB-UniRule"/>
</dbReference>
<dbReference type="SUPFAM" id="SSF143631">
    <property type="entry name" value="ApbE-like"/>
    <property type="match status" value="1"/>
</dbReference>
<feature type="binding site" evidence="11">
    <location>
        <position position="256"/>
    </location>
    <ligand>
        <name>Mg(2+)</name>
        <dbReference type="ChEBI" id="CHEBI:18420"/>
    </ligand>
</feature>
<keyword evidence="13" id="KW-1185">Reference proteome</keyword>
<evidence type="ECO:0000256" key="1">
    <source>
        <dbReference type="ARBA" id="ARBA00011955"/>
    </source>
</evidence>
<keyword evidence="5 10" id="KW-0479">Metal-binding</keyword>
<evidence type="ECO:0000313" key="12">
    <source>
        <dbReference type="EMBL" id="TLD70942.1"/>
    </source>
</evidence>